<evidence type="ECO:0000256" key="4">
    <source>
        <dbReference type="ARBA" id="ARBA00022475"/>
    </source>
</evidence>
<organism evidence="9 10">
    <name type="scientific">Psychrobacillus lasiicapitis</name>
    <dbReference type="NCBI Taxonomy" id="1636719"/>
    <lineage>
        <taxon>Bacteria</taxon>
        <taxon>Bacillati</taxon>
        <taxon>Bacillota</taxon>
        <taxon>Bacilli</taxon>
        <taxon>Bacillales</taxon>
        <taxon>Bacillaceae</taxon>
        <taxon>Psychrobacillus</taxon>
    </lineage>
</organism>
<feature type="transmembrane region" description="Helical" evidence="8">
    <location>
        <begin position="35"/>
        <end position="54"/>
    </location>
</feature>
<feature type="transmembrane region" description="Helical" evidence="8">
    <location>
        <begin position="281"/>
        <end position="303"/>
    </location>
</feature>
<feature type="transmembrane region" description="Helical" evidence="8">
    <location>
        <begin position="167"/>
        <end position="188"/>
    </location>
</feature>
<keyword evidence="3" id="KW-0813">Transport</keyword>
<evidence type="ECO:0000256" key="6">
    <source>
        <dbReference type="ARBA" id="ARBA00022989"/>
    </source>
</evidence>
<feature type="transmembrane region" description="Helical" evidence="8">
    <location>
        <begin position="233"/>
        <end position="261"/>
    </location>
</feature>
<dbReference type="Proteomes" id="UP000317316">
    <property type="component" value="Unassembled WGS sequence"/>
</dbReference>
<name>A0A544T1G3_9BACI</name>
<keyword evidence="5 8" id="KW-0812">Transmembrane</keyword>
<dbReference type="Gene3D" id="1.20.1530.20">
    <property type="match status" value="1"/>
</dbReference>
<feature type="transmembrane region" description="Helical" evidence="8">
    <location>
        <begin position="66"/>
        <end position="88"/>
    </location>
</feature>
<sequence>MVYLSMVFFQVVAPILIMLGIGASLQIKFQFNLKALSNLITYCLMPAAVFINIYETKVNAGVLGQIIIYLLIFSGCLMLLGSMVSKILKLNRSQAAIYKNSIVLINNGNYGIPVSQMLFATNPLGTSIQIIIVIYQNIITYTYGLYNLISSTKSGLDILRSLLRLPIVHALILGALMNIFDIRIPIFLRIPLDYLAHAFISIALITLGAQLAQLDIKTILNKVILTSTLGRLIIGPVIAFGLILLMGLDGVVAQSLFIASAFPTSRNSSTLALEYDIEANLAAQIVLFSTVASCITVTIVIYLSNILWG</sequence>
<dbReference type="GO" id="GO:0055085">
    <property type="term" value="P:transmembrane transport"/>
    <property type="evidence" value="ECO:0007669"/>
    <property type="project" value="InterPro"/>
</dbReference>
<comment type="similarity">
    <text evidence="2">Belongs to the auxin efflux carrier (TC 2.A.69) family.</text>
</comment>
<dbReference type="InterPro" id="IPR038770">
    <property type="entry name" value="Na+/solute_symporter_sf"/>
</dbReference>
<dbReference type="InterPro" id="IPR004776">
    <property type="entry name" value="Mem_transp_PIN-like"/>
</dbReference>
<feature type="transmembrane region" description="Helical" evidence="8">
    <location>
        <begin position="194"/>
        <end position="212"/>
    </location>
</feature>
<dbReference type="EMBL" id="VDGH01000009">
    <property type="protein sequence ID" value="TQR11281.1"/>
    <property type="molecule type" value="Genomic_DNA"/>
</dbReference>
<feature type="transmembrane region" description="Helical" evidence="8">
    <location>
        <begin position="6"/>
        <end position="23"/>
    </location>
</feature>
<evidence type="ECO:0000313" key="9">
    <source>
        <dbReference type="EMBL" id="TQR11281.1"/>
    </source>
</evidence>
<dbReference type="PANTHER" id="PTHR36838:SF1">
    <property type="entry name" value="SLR1864 PROTEIN"/>
    <property type="match status" value="1"/>
</dbReference>
<evidence type="ECO:0000256" key="2">
    <source>
        <dbReference type="ARBA" id="ARBA00010145"/>
    </source>
</evidence>
<accession>A0A544T1G3</accession>
<dbReference type="OrthoDB" id="527159at2"/>
<keyword evidence="7 8" id="KW-0472">Membrane</keyword>
<protein>
    <submittedName>
        <fullName evidence="9">AEC family transporter</fullName>
    </submittedName>
</protein>
<dbReference type="Pfam" id="PF03547">
    <property type="entry name" value="Mem_trans"/>
    <property type="match status" value="1"/>
</dbReference>
<dbReference type="PANTHER" id="PTHR36838">
    <property type="entry name" value="AUXIN EFFLUX CARRIER FAMILY PROTEIN"/>
    <property type="match status" value="1"/>
</dbReference>
<reference evidence="9 10" key="1">
    <citation type="submission" date="2019-05" db="EMBL/GenBank/DDBJ databases">
        <title>Psychrobacillus vulpis sp. nov., a new species isolated from feces of a red fox that inhabits in The Tablas de Daimiel Natural Park, Albacete, Spain.</title>
        <authorList>
            <person name="Rodriguez M."/>
            <person name="Reina J.C."/>
            <person name="Bejar V."/>
            <person name="Llamas I."/>
        </authorList>
    </citation>
    <scope>NUCLEOTIDE SEQUENCE [LARGE SCALE GENOMIC DNA]</scope>
    <source>
        <strain evidence="9 10">NEAU-3TGS17</strain>
    </source>
</reference>
<dbReference type="RefSeq" id="WP_142539727.1">
    <property type="nucleotide sequence ID" value="NZ_BMIE01000007.1"/>
</dbReference>
<proteinExistence type="inferred from homology"/>
<evidence type="ECO:0000256" key="3">
    <source>
        <dbReference type="ARBA" id="ARBA00022448"/>
    </source>
</evidence>
<gene>
    <name evidence="9" type="ORF">FG382_15110</name>
</gene>
<dbReference type="AlphaFoldDB" id="A0A544T1G3"/>
<comment type="subcellular location">
    <subcellularLocation>
        <location evidence="1">Cell membrane</location>
        <topology evidence="1">Multi-pass membrane protein</topology>
    </subcellularLocation>
</comment>
<evidence type="ECO:0000256" key="1">
    <source>
        <dbReference type="ARBA" id="ARBA00004651"/>
    </source>
</evidence>
<keyword evidence="10" id="KW-1185">Reference proteome</keyword>
<feature type="transmembrane region" description="Helical" evidence="8">
    <location>
        <begin position="126"/>
        <end position="146"/>
    </location>
</feature>
<evidence type="ECO:0000256" key="7">
    <source>
        <dbReference type="ARBA" id="ARBA00023136"/>
    </source>
</evidence>
<evidence type="ECO:0000256" key="5">
    <source>
        <dbReference type="ARBA" id="ARBA00022692"/>
    </source>
</evidence>
<comment type="caution">
    <text evidence="9">The sequence shown here is derived from an EMBL/GenBank/DDBJ whole genome shotgun (WGS) entry which is preliminary data.</text>
</comment>
<keyword evidence="4" id="KW-1003">Cell membrane</keyword>
<evidence type="ECO:0000256" key="8">
    <source>
        <dbReference type="SAM" id="Phobius"/>
    </source>
</evidence>
<dbReference type="GO" id="GO:0005886">
    <property type="term" value="C:plasma membrane"/>
    <property type="evidence" value="ECO:0007669"/>
    <property type="project" value="UniProtKB-SubCell"/>
</dbReference>
<keyword evidence="6 8" id="KW-1133">Transmembrane helix</keyword>
<evidence type="ECO:0000313" key="10">
    <source>
        <dbReference type="Proteomes" id="UP000317316"/>
    </source>
</evidence>